<organism evidence="1 2">
    <name type="scientific">Batillaria attramentaria</name>
    <dbReference type="NCBI Taxonomy" id="370345"/>
    <lineage>
        <taxon>Eukaryota</taxon>
        <taxon>Metazoa</taxon>
        <taxon>Spiralia</taxon>
        <taxon>Lophotrochozoa</taxon>
        <taxon>Mollusca</taxon>
        <taxon>Gastropoda</taxon>
        <taxon>Caenogastropoda</taxon>
        <taxon>Sorbeoconcha</taxon>
        <taxon>Cerithioidea</taxon>
        <taxon>Batillariidae</taxon>
        <taxon>Batillaria</taxon>
    </lineage>
</organism>
<name>A0ABD0KVQ1_9CAEN</name>
<dbReference type="Proteomes" id="UP001519460">
    <property type="component" value="Unassembled WGS sequence"/>
</dbReference>
<accession>A0ABD0KVQ1</accession>
<sequence length="94" mass="10318">MKEPPKMSSPLFLRRLQAYHLHDHSQTFISSGQQYSHPQVSGISCRLVSPLSLVSDICVDLWAASIDCAPSQHKGYVSYASFAPSLGAHASWSD</sequence>
<keyword evidence="2" id="KW-1185">Reference proteome</keyword>
<gene>
    <name evidence="1" type="ORF">BaRGS_00017619</name>
</gene>
<evidence type="ECO:0000313" key="2">
    <source>
        <dbReference type="Proteomes" id="UP001519460"/>
    </source>
</evidence>
<protein>
    <submittedName>
        <fullName evidence="1">Uncharacterized protein</fullName>
    </submittedName>
</protein>
<reference evidence="1 2" key="1">
    <citation type="journal article" date="2023" name="Sci. Data">
        <title>Genome assembly of the Korean intertidal mud-creeper Batillaria attramentaria.</title>
        <authorList>
            <person name="Patra A.K."/>
            <person name="Ho P.T."/>
            <person name="Jun S."/>
            <person name="Lee S.J."/>
            <person name="Kim Y."/>
            <person name="Won Y.J."/>
        </authorList>
    </citation>
    <scope>NUCLEOTIDE SEQUENCE [LARGE SCALE GENOMIC DNA]</scope>
    <source>
        <strain evidence="1">Wonlab-2016</strain>
    </source>
</reference>
<dbReference type="AlphaFoldDB" id="A0ABD0KVQ1"/>
<comment type="caution">
    <text evidence="1">The sequence shown here is derived from an EMBL/GenBank/DDBJ whole genome shotgun (WGS) entry which is preliminary data.</text>
</comment>
<evidence type="ECO:0000313" key="1">
    <source>
        <dbReference type="EMBL" id="KAK7491182.1"/>
    </source>
</evidence>
<dbReference type="EMBL" id="JACVVK020000118">
    <property type="protein sequence ID" value="KAK7491182.1"/>
    <property type="molecule type" value="Genomic_DNA"/>
</dbReference>
<proteinExistence type="predicted"/>